<dbReference type="GO" id="GO:0006631">
    <property type="term" value="P:fatty acid metabolic process"/>
    <property type="evidence" value="ECO:0007669"/>
    <property type="project" value="TreeGrafter"/>
</dbReference>
<dbReference type="InterPro" id="IPR025110">
    <property type="entry name" value="AMP-bd_C"/>
</dbReference>
<sequence length="513" mass="55942">MTAPLAFSLGEALPLSAARHPDKAAFLFPDGTEHSFALTNSRVNKLVSALQAQGIGRGDRLAVLALDSHRYVEIVLACLKLGAVYMPLNYRLMRPEVDVFLERGQAVALFHDARYADLLAGIADQHPSLRLVVEMETAFDGFVETGQDVEPPVVCQDRDLLGLAFTSGTTGTPKGVLQSQGMMKAIVEHGMITNQPRPDDIRYVAAPAFHVTGIAGLLGGVATGFTSLLLPQFDPKTVLGFMAEDRITGAFLVPTMISTLLQQPGVADHTYDRLRLIYYGAAPMSPTLLRRAMDVFDCDFLQLFGAGTEAGLQAFLTPEEHRLALAGRTELLGSIGRPGYGIALRLVDEDLNDVPVGEVGEIATRSDMVMDGYLDMPEETERAFAGGWFRAGDMAYRDKDGYLYLHGRKKDMIIRGGENIYPVEIETVLAEHPAVVQCAVVGVPDEHWGETVRAFVTAPSWTGTDEELAAELVELCRGRLARYKVPAEVVVREELPMNASGKILKRELRRTGS</sequence>
<evidence type="ECO:0000313" key="6">
    <source>
        <dbReference type="Proteomes" id="UP001143463"/>
    </source>
</evidence>
<evidence type="ECO:0000256" key="2">
    <source>
        <dbReference type="ARBA" id="ARBA00022598"/>
    </source>
</evidence>
<evidence type="ECO:0000259" key="3">
    <source>
        <dbReference type="Pfam" id="PF00501"/>
    </source>
</evidence>
<feature type="domain" description="AMP-binding enzyme C-terminal" evidence="4">
    <location>
        <begin position="424"/>
        <end position="502"/>
    </location>
</feature>
<reference evidence="5" key="2">
    <citation type="submission" date="2023-01" db="EMBL/GenBank/DDBJ databases">
        <authorList>
            <person name="Sun Q."/>
            <person name="Evtushenko L."/>
        </authorList>
    </citation>
    <scope>NUCLEOTIDE SEQUENCE</scope>
    <source>
        <strain evidence="5">VKM Ac-1069</strain>
    </source>
</reference>
<keyword evidence="2" id="KW-0436">Ligase</keyword>
<reference evidence="5" key="1">
    <citation type="journal article" date="2014" name="Int. J. Syst. Evol. Microbiol.">
        <title>Complete genome sequence of Corynebacterium casei LMG S-19264T (=DSM 44701T), isolated from a smear-ripened cheese.</title>
        <authorList>
            <consortium name="US DOE Joint Genome Institute (JGI-PGF)"/>
            <person name="Walter F."/>
            <person name="Albersmeier A."/>
            <person name="Kalinowski J."/>
            <person name="Ruckert C."/>
        </authorList>
    </citation>
    <scope>NUCLEOTIDE SEQUENCE</scope>
    <source>
        <strain evidence="5">VKM Ac-1069</strain>
    </source>
</reference>
<comment type="caution">
    <text evidence="5">The sequence shown here is derived from an EMBL/GenBank/DDBJ whole genome shotgun (WGS) entry which is preliminary data.</text>
</comment>
<dbReference type="InterPro" id="IPR042099">
    <property type="entry name" value="ANL_N_sf"/>
</dbReference>
<dbReference type="PANTHER" id="PTHR43201:SF5">
    <property type="entry name" value="MEDIUM-CHAIN ACYL-COA LIGASE ACSF2, MITOCHONDRIAL"/>
    <property type="match status" value="1"/>
</dbReference>
<dbReference type="FunFam" id="3.30.300.30:FF:000008">
    <property type="entry name" value="2,3-dihydroxybenzoate-AMP ligase"/>
    <property type="match status" value="1"/>
</dbReference>
<dbReference type="Gene3D" id="3.40.50.12780">
    <property type="entry name" value="N-terminal domain of ligase-like"/>
    <property type="match status" value="1"/>
</dbReference>
<accession>A0A9W6L3M5</accession>
<evidence type="ECO:0000256" key="1">
    <source>
        <dbReference type="ARBA" id="ARBA00006432"/>
    </source>
</evidence>
<organism evidence="5 6">
    <name type="scientific">Pseudonocardia halophobica</name>
    <dbReference type="NCBI Taxonomy" id="29401"/>
    <lineage>
        <taxon>Bacteria</taxon>
        <taxon>Bacillati</taxon>
        <taxon>Actinomycetota</taxon>
        <taxon>Actinomycetes</taxon>
        <taxon>Pseudonocardiales</taxon>
        <taxon>Pseudonocardiaceae</taxon>
        <taxon>Pseudonocardia</taxon>
    </lineage>
</organism>
<dbReference type="Pfam" id="PF00501">
    <property type="entry name" value="AMP-binding"/>
    <property type="match status" value="1"/>
</dbReference>
<dbReference type="RefSeq" id="WP_051737717.1">
    <property type="nucleotide sequence ID" value="NZ_BAAAUZ010000029.1"/>
</dbReference>
<keyword evidence="6" id="KW-1185">Reference proteome</keyword>
<dbReference type="PANTHER" id="PTHR43201">
    <property type="entry name" value="ACYL-COA SYNTHETASE"/>
    <property type="match status" value="1"/>
</dbReference>
<evidence type="ECO:0000313" key="5">
    <source>
        <dbReference type="EMBL" id="GLL12468.1"/>
    </source>
</evidence>
<dbReference type="GO" id="GO:0031956">
    <property type="term" value="F:medium-chain fatty acid-CoA ligase activity"/>
    <property type="evidence" value="ECO:0007669"/>
    <property type="project" value="TreeGrafter"/>
</dbReference>
<feature type="domain" description="AMP-dependent synthetase/ligase" evidence="3">
    <location>
        <begin position="16"/>
        <end position="374"/>
    </location>
</feature>
<dbReference type="Pfam" id="PF13193">
    <property type="entry name" value="AMP-binding_C"/>
    <property type="match status" value="1"/>
</dbReference>
<dbReference type="EMBL" id="BSFQ01000014">
    <property type="protein sequence ID" value="GLL12468.1"/>
    <property type="molecule type" value="Genomic_DNA"/>
</dbReference>
<dbReference type="InterPro" id="IPR000873">
    <property type="entry name" value="AMP-dep_synth/lig_dom"/>
</dbReference>
<proteinExistence type="inferred from homology"/>
<dbReference type="InterPro" id="IPR020845">
    <property type="entry name" value="AMP-binding_CS"/>
</dbReference>
<name>A0A9W6L3M5_9PSEU</name>
<evidence type="ECO:0000259" key="4">
    <source>
        <dbReference type="Pfam" id="PF13193"/>
    </source>
</evidence>
<dbReference type="Gene3D" id="3.30.300.30">
    <property type="match status" value="1"/>
</dbReference>
<dbReference type="Proteomes" id="UP001143463">
    <property type="component" value="Unassembled WGS sequence"/>
</dbReference>
<gene>
    <name evidence="5" type="ORF">GCM10017577_36090</name>
</gene>
<comment type="similarity">
    <text evidence="1">Belongs to the ATP-dependent AMP-binding enzyme family.</text>
</comment>
<protein>
    <submittedName>
        <fullName evidence="5">Acyl-CoA synthetase</fullName>
    </submittedName>
</protein>
<dbReference type="InterPro" id="IPR045851">
    <property type="entry name" value="AMP-bd_C_sf"/>
</dbReference>
<dbReference type="SUPFAM" id="SSF56801">
    <property type="entry name" value="Acetyl-CoA synthetase-like"/>
    <property type="match status" value="1"/>
</dbReference>
<dbReference type="AlphaFoldDB" id="A0A9W6L3M5"/>
<dbReference type="PROSITE" id="PS00455">
    <property type="entry name" value="AMP_BINDING"/>
    <property type="match status" value="1"/>
</dbReference>